<keyword evidence="6" id="KW-1185">Reference proteome</keyword>
<dbReference type="SUPFAM" id="SSF50891">
    <property type="entry name" value="Cyclophilin-like"/>
    <property type="match status" value="1"/>
</dbReference>
<sequence length="335" mass="34948">MPSNEERRAAAREKLARQNEQRAAEARKRKVIGISAGAVVVVVLVAAGCYLWLPQGPRGPLRVAAEHRFASTHTNCTFADQPNQVQQVAKAITQGTAQLAKLPADQKPAMELQIKQLTDAQPALQKMADFNKTVAKPNGTDVPNTGTVDGSFDTTAGTVDFTLDRSWAPCNVATVTQLINGKYYDGTQCFRETAADPKAGSKLSVLQCGDRSNSGLGGPSWTSPDEIPTQLKAAPNAQASMAGPTVIYPAGTIAIANTGQPNSGASQFFMVYADTELPASYATVGTVSPAGLKVLQAIAAKGIKPSPYKPAPAKGAAVTDGVPGETVTITKATLS</sequence>
<reference evidence="6" key="1">
    <citation type="journal article" date="2019" name="Int. J. Syst. Evol. Microbiol.">
        <title>The Global Catalogue of Microorganisms (GCM) 10K type strain sequencing project: providing services to taxonomists for standard genome sequencing and annotation.</title>
        <authorList>
            <consortium name="The Broad Institute Genomics Platform"/>
            <consortium name="The Broad Institute Genome Sequencing Center for Infectious Disease"/>
            <person name="Wu L."/>
            <person name="Ma J."/>
        </authorList>
    </citation>
    <scope>NUCLEOTIDE SEQUENCE [LARGE SCALE GENOMIC DNA]</scope>
    <source>
        <strain evidence="6">JCM 17688</strain>
    </source>
</reference>
<dbReference type="Gene3D" id="2.40.100.10">
    <property type="entry name" value="Cyclophilin-like"/>
    <property type="match status" value="1"/>
</dbReference>
<feature type="domain" description="PPIase cyclophilin-type" evidence="4">
    <location>
        <begin position="153"/>
        <end position="334"/>
    </location>
</feature>
<accession>A0ABP8KDP1</accession>
<evidence type="ECO:0000256" key="1">
    <source>
        <dbReference type="ARBA" id="ARBA00002388"/>
    </source>
</evidence>
<feature type="region of interest" description="Disordered" evidence="2">
    <location>
        <begin position="1"/>
        <end position="21"/>
    </location>
</feature>
<gene>
    <name evidence="5" type="ORF">GCM10023147_47010</name>
</gene>
<name>A0ABP8KDP1_9ACTN</name>
<keyword evidence="3" id="KW-0472">Membrane</keyword>
<dbReference type="EMBL" id="BAABFR010000123">
    <property type="protein sequence ID" value="GAA4404475.1"/>
    <property type="molecule type" value="Genomic_DNA"/>
</dbReference>
<comment type="caution">
    <text evidence="5">The sequence shown here is derived from an EMBL/GenBank/DDBJ whole genome shotgun (WGS) entry which is preliminary data.</text>
</comment>
<evidence type="ECO:0000256" key="2">
    <source>
        <dbReference type="SAM" id="MobiDB-lite"/>
    </source>
</evidence>
<dbReference type="RefSeq" id="WP_345000777.1">
    <property type="nucleotide sequence ID" value="NZ_BAABFR010000123.1"/>
</dbReference>
<dbReference type="PROSITE" id="PS50072">
    <property type="entry name" value="CSA_PPIASE_2"/>
    <property type="match status" value="1"/>
</dbReference>
<dbReference type="InterPro" id="IPR029000">
    <property type="entry name" value="Cyclophilin-like_dom_sf"/>
</dbReference>
<dbReference type="GO" id="GO:0016853">
    <property type="term" value="F:isomerase activity"/>
    <property type="evidence" value="ECO:0007669"/>
    <property type="project" value="UniProtKB-KW"/>
</dbReference>
<keyword evidence="3" id="KW-0812">Transmembrane</keyword>
<evidence type="ECO:0000313" key="5">
    <source>
        <dbReference type="EMBL" id="GAA4404475.1"/>
    </source>
</evidence>
<keyword evidence="3" id="KW-1133">Transmembrane helix</keyword>
<feature type="transmembrane region" description="Helical" evidence="3">
    <location>
        <begin position="31"/>
        <end position="53"/>
    </location>
</feature>
<dbReference type="InterPro" id="IPR044666">
    <property type="entry name" value="Cyclophilin_A-like"/>
</dbReference>
<dbReference type="Proteomes" id="UP001500635">
    <property type="component" value="Unassembled WGS sequence"/>
</dbReference>
<evidence type="ECO:0000313" key="6">
    <source>
        <dbReference type="Proteomes" id="UP001500635"/>
    </source>
</evidence>
<organism evidence="5 6">
    <name type="scientific">Tsukamurella soli</name>
    <dbReference type="NCBI Taxonomy" id="644556"/>
    <lineage>
        <taxon>Bacteria</taxon>
        <taxon>Bacillati</taxon>
        <taxon>Actinomycetota</taxon>
        <taxon>Actinomycetes</taxon>
        <taxon>Mycobacteriales</taxon>
        <taxon>Tsukamurellaceae</taxon>
        <taxon>Tsukamurella</taxon>
    </lineage>
</organism>
<dbReference type="PANTHER" id="PTHR45625:SF3">
    <property type="entry name" value="PEPTIDYL-PROLYL CIS-TRANS ISOMERASE B-RELATED"/>
    <property type="match status" value="1"/>
</dbReference>
<dbReference type="InterPro" id="IPR002130">
    <property type="entry name" value="Cyclophilin-type_PPIase_dom"/>
</dbReference>
<evidence type="ECO:0000259" key="4">
    <source>
        <dbReference type="PROSITE" id="PS50072"/>
    </source>
</evidence>
<protein>
    <submittedName>
        <fullName evidence="5">Peptidylprolyl isomerase</fullName>
    </submittedName>
</protein>
<proteinExistence type="predicted"/>
<dbReference type="PANTHER" id="PTHR45625">
    <property type="entry name" value="PEPTIDYL-PROLYL CIS-TRANS ISOMERASE-RELATED"/>
    <property type="match status" value="1"/>
</dbReference>
<comment type="function">
    <text evidence="1">PPIases accelerate the folding of proteins. It catalyzes the cis-trans isomerization of proline imidic peptide bonds in oligopeptides.</text>
</comment>
<keyword evidence="5" id="KW-0413">Isomerase</keyword>
<evidence type="ECO:0000256" key="3">
    <source>
        <dbReference type="SAM" id="Phobius"/>
    </source>
</evidence>
<dbReference type="Pfam" id="PF00160">
    <property type="entry name" value="Pro_isomerase"/>
    <property type="match status" value="1"/>
</dbReference>